<keyword evidence="1" id="KW-0238">DNA-binding</keyword>
<dbReference type="AlphaFoldDB" id="A0A402D329"/>
<dbReference type="GO" id="GO:0008270">
    <property type="term" value="F:zinc ion binding"/>
    <property type="evidence" value="ECO:0007669"/>
    <property type="project" value="UniProtKB-UniRule"/>
</dbReference>
<dbReference type="Pfam" id="PF22811">
    <property type="entry name" value="Zn_ribbon_NrdR"/>
    <property type="match status" value="1"/>
</dbReference>
<dbReference type="GO" id="GO:0045892">
    <property type="term" value="P:negative regulation of DNA-templated transcription"/>
    <property type="evidence" value="ECO:0007669"/>
    <property type="project" value="UniProtKB-UniRule"/>
</dbReference>
<proteinExistence type="inferred from homology"/>
<keyword evidence="1" id="KW-0067">ATP-binding</keyword>
<dbReference type="PROSITE" id="PS51161">
    <property type="entry name" value="ATP_CONE"/>
    <property type="match status" value="1"/>
</dbReference>
<gene>
    <name evidence="1 2" type="primary">nrdR</name>
    <name evidence="2" type="ORF">CCAX7_004010</name>
</gene>
<dbReference type="InterPro" id="IPR005144">
    <property type="entry name" value="ATP-cone_dom"/>
</dbReference>
<evidence type="ECO:0000313" key="2">
    <source>
        <dbReference type="EMBL" id="BDI28350.1"/>
    </source>
</evidence>
<dbReference type="PANTHER" id="PTHR30455:SF2">
    <property type="entry name" value="TRANSCRIPTIONAL REPRESSOR NRDR"/>
    <property type="match status" value="1"/>
</dbReference>
<keyword evidence="1" id="KW-0805">Transcription regulation</keyword>
<keyword evidence="1" id="KW-0547">Nucleotide-binding</keyword>
<dbReference type="HAMAP" id="MF_00440">
    <property type="entry name" value="NrdR"/>
    <property type="match status" value="1"/>
</dbReference>
<dbReference type="RefSeq" id="WP_119323903.1">
    <property type="nucleotide sequence ID" value="NZ_AP025739.1"/>
</dbReference>
<organism evidence="2 3">
    <name type="scientific">Capsulimonas corticalis</name>
    <dbReference type="NCBI Taxonomy" id="2219043"/>
    <lineage>
        <taxon>Bacteria</taxon>
        <taxon>Bacillati</taxon>
        <taxon>Armatimonadota</taxon>
        <taxon>Armatimonadia</taxon>
        <taxon>Capsulimonadales</taxon>
        <taxon>Capsulimonadaceae</taxon>
        <taxon>Capsulimonas</taxon>
    </lineage>
</organism>
<keyword evidence="1" id="KW-0678">Repressor</keyword>
<dbReference type="KEGG" id="ccot:CCAX7_004010"/>
<name>A0A402D329_9BACT</name>
<keyword evidence="1" id="KW-0863">Zinc-finger</keyword>
<accession>A0A402D329</accession>
<dbReference type="EMBL" id="AP025739">
    <property type="protein sequence ID" value="BDI28350.1"/>
    <property type="molecule type" value="Genomic_DNA"/>
</dbReference>
<keyword evidence="3" id="KW-1185">Reference proteome</keyword>
<evidence type="ECO:0000313" key="3">
    <source>
        <dbReference type="Proteomes" id="UP000287394"/>
    </source>
</evidence>
<keyword evidence="1" id="KW-0804">Transcription</keyword>
<dbReference type="GO" id="GO:0005524">
    <property type="term" value="F:ATP binding"/>
    <property type="evidence" value="ECO:0007669"/>
    <property type="project" value="UniProtKB-UniRule"/>
</dbReference>
<protein>
    <recommendedName>
        <fullName evidence="1">Transcriptional repressor NrdR</fullName>
    </recommendedName>
</protein>
<evidence type="ECO:0000256" key="1">
    <source>
        <dbReference type="HAMAP-Rule" id="MF_00440"/>
    </source>
</evidence>
<comment type="function">
    <text evidence="1">Negatively regulates transcription of bacterial ribonucleotide reductase nrd genes and operons by binding to NrdR-boxes.</text>
</comment>
<dbReference type="Pfam" id="PF03477">
    <property type="entry name" value="ATP-cone"/>
    <property type="match status" value="1"/>
</dbReference>
<dbReference type="InterPro" id="IPR055173">
    <property type="entry name" value="NrdR-like_N"/>
</dbReference>
<keyword evidence="1" id="KW-0479">Metal-binding</keyword>
<dbReference type="NCBIfam" id="TIGR00244">
    <property type="entry name" value="transcriptional regulator NrdR"/>
    <property type="match status" value="1"/>
</dbReference>
<reference evidence="2 3" key="1">
    <citation type="journal article" date="2019" name="Int. J. Syst. Evol. Microbiol.">
        <title>Capsulimonas corticalis gen. nov., sp. nov., an aerobic capsulated bacterium, of a novel bacterial order, Capsulimonadales ord. nov., of the class Armatimonadia of the phylum Armatimonadetes.</title>
        <authorList>
            <person name="Li J."/>
            <person name="Kudo C."/>
            <person name="Tonouchi A."/>
        </authorList>
    </citation>
    <scope>NUCLEOTIDE SEQUENCE [LARGE SCALE GENOMIC DNA]</scope>
    <source>
        <strain evidence="2 3">AX-7</strain>
    </source>
</reference>
<dbReference type="PANTHER" id="PTHR30455">
    <property type="entry name" value="TRANSCRIPTIONAL REPRESSOR NRDR"/>
    <property type="match status" value="1"/>
</dbReference>
<sequence length="167" mass="19358">MKCPYCRFDDDAVLDSRPMQEGTAIKRRRECKHCGRRFTTFETIEEMQLIVVKKPGPDGESRREPFDRAKLLRSIRVACQKRSISEETLQGIVDDIDRTLTNRLEKEVSSTDIGELVMDHLHGLDQVAYVRFASVYQAFEDATQFRDIVNMLRKQRTRKKDSGAVSE</sequence>
<dbReference type="GO" id="GO:0003677">
    <property type="term" value="F:DNA binding"/>
    <property type="evidence" value="ECO:0007669"/>
    <property type="project" value="UniProtKB-KW"/>
</dbReference>
<dbReference type="InterPro" id="IPR003796">
    <property type="entry name" value="RNR_NrdR-like"/>
</dbReference>
<keyword evidence="1" id="KW-0862">Zinc</keyword>
<dbReference type="Proteomes" id="UP000287394">
    <property type="component" value="Chromosome"/>
</dbReference>
<dbReference type="OrthoDB" id="9807461at2"/>
<feature type="zinc finger region" evidence="1">
    <location>
        <begin position="3"/>
        <end position="34"/>
    </location>
</feature>
<comment type="cofactor">
    <cofactor evidence="1">
        <name>Zn(2+)</name>
        <dbReference type="ChEBI" id="CHEBI:29105"/>
    </cofactor>
    <text evidence="1">Binds 1 zinc ion.</text>
</comment>
<comment type="similarity">
    <text evidence="1">Belongs to the NrdR family.</text>
</comment>
<dbReference type="FunCoup" id="A0A402D329">
    <property type="interactions" value="249"/>
</dbReference>